<dbReference type="HOGENOM" id="CLU_2760477_0_0_1"/>
<dbReference type="PANTHER" id="PTHR23089">
    <property type="entry name" value="HISTIDINE TRIAD HIT PROTEIN"/>
    <property type="match status" value="1"/>
</dbReference>
<dbReference type="Gene3D" id="3.30.428.10">
    <property type="entry name" value="HIT-like"/>
    <property type="match status" value="1"/>
</dbReference>
<dbReference type="STRING" id="7234.B4GUW2"/>
<organism evidence="2">
    <name type="scientific">Drosophila persimilis</name>
    <name type="common">Fruit fly</name>
    <dbReference type="NCBI Taxonomy" id="7234"/>
    <lineage>
        <taxon>Eukaryota</taxon>
        <taxon>Metazoa</taxon>
        <taxon>Ecdysozoa</taxon>
        <taxon>Arthropoda</taxon>
        <taxon>Hexapoda</taxon>
        <taxon>Insecta</taxon>
        <taxon>Pterygota</taxon>
        <taxon>Neoptera</taxon>
        <taxon>Endopterygota</taxon>
        <taxon>Diptera</taxon>
        <taxon>Brachycera</taxon>
        <taxon>Muscomorpha</taxon>
        <taxon>Ephydroidea</taxon>
        <taxon>Drosophilidae</taxon>
        <taxon>Drosophila</taxon>
        <taxon>Sophophora</taxon>
    </lineage>
</organism>
<keyword evidence="2" id="KW-1185">Reference proteome</keyword>
<dbReference type="eggNOG" id="KOG3275">
    <property type="taxonomic scope" value="Eukaryota"/>
</dbReference>
<name>B4GUW2_DROPE</name>
<dbReference type="InterPro" id="IPR001310">
    <property type="entry name" value="Histidine_triad_HIT"/>
</dbReference>
<proteinExistence type="predicted"/>
<dbReference type="InterPro" id="IPR036265">
    <property type="entry name" value="HIT-like_sf"/>
</dbReference>
<dbReference type="EMBL" id="CH479192">
    <property type="protein sequence ID" value="EDW26499.1"/>
    <property type="molecule type" value="Genomic_DNA"/>
</dbReference>
<gene>
    <name evidence="1" type="primary">Dper\GL13047</name>
    <name evidence="1" type="ORF">Dper_GL13047</name>
</gene>
<dbReference type="PhylomeDB" id="B4GUW2"/>
<protein>
    <submittedName>
        <fullName evidence="1">GL13047</fullName>
    </submittedName>
</protein>
<reference evidence="1 2" key="1">
    <citation type="journal article" date="2007" name="Nature">
        <title>Evolution of genes and genomes on the Drosophila phylogeny.</title>
        <authorList>
            <consortium name="Drosophila 12 Genomes Consortium"/>
            <person name="Clark A.G."/>
            <person name="Eisen M.B."/>
            <person name="Smith D.R."/>
            <person name="Bergman C.M."/>
            <person name="Oliver B."/>
            <person name="Markow T.A."/>
            <person name="Kaufman T.C."/>
            <person name="Kellis M."/>
            <person name="Gelbart W."/>
            <person name="Iyer V.N."/>
            <person name="Pollard D.A."/>
            <person name="Sackton T.B."/>
            <person name="Larracuente A.M."/>
            <person name="Singh N.D."/>
            <person name="Abad J.P."/>
            <person name="Abt D.N."/>
            <person name="Adryan B."/>
            <person name="Aguade M."/>
            <person name="Akashi H."/>
            <person name="Anderson W.W."/>
            <person name="Aquadro C.F."/>
            <person name="Ardell D.H."/>
            <person name="Arguello R."/>
            <person name="Artieri C.G."/>
            <person name="Barbash D.A."/>
            <person name="Barker D."/>
            <person name="Barsanti P."/>
            <person name="Batterham P."/>
            <person name="Batzoglou S."/>
            <person name="Begun D."/>
            <person name="Bhutkar A."/>
            <person name="Blanco E."/>
            <person name="Bosak S.A."/>
            <person name="Bradley R.K."/>
            <person name="Brand A.D."/>
            <person name="Brent M.R."/>
            <person name="Brooks A.N."/>
            <person name="Brown R.H."/>
            <person name="Butlin R.K."/>
            <person name="Caggese C."/>
            <person name="Calvi B.R."/>
            <person name="Bernardo de Carvalho A."/>
            <person name="Caspi A."/>
            <person name="Castrezana S."/>
            <person name="Celniker S.E."/>
            <person name="Chang J.L."/>
            <person name="Chapple C."/>
            <person name="Chatterji S."/>
            <person name="Chinwalla A."/>
            <person name="Civetta A."/>
            <person name="Clifton S.W."/>
            <person name="Comeron J.M."/>
            <person name="Costello J.C."/>
            <person name="Coyne J.A."/>
            <person name="Daub J."/>
            <person name="David R.G."/>
            <person name="Delcher A.L."/>
            <person name="Delehaunty K."/>
            <person name="Do C.B."/>
            <person name="Ebling H."/>
            <person name="Edwards K."/>
            <person name="Eickbush T."/>
            <person name="Evans J.D."/>
            <person name="Filipski A."/>
            <person name="Findeiss S."/>
            <person name="Freyhult E."/>
            <person name="Fulton L."/>
            <person name="Fulton R."/>
            <person name="Garcia A.C."/>
            <person name="Gardiner A."/>
            <person name="Garfield D.A."/>
            <person name="Garvin B.E."/>
            <person name="Gibson G."/>
            <person name="Gilbert D."/>
            <person name="Gnerre S."/>
            <person name="Godfrey J."/>
            <person name="Good R."/>
            <person name="Gotea V."/>
            <person name="Gravely B."/>
            <person name="Greenberg A.J."/>
            <person name="Griffiths-Jones S."/>
            <person name="Gross S."/>
            <person name="Guigo R."/>
            <person name="Gustafson E.A."/>
            <person name="Haerty W."/>
            <person name="Hahn M.W."/>
            <person name="Halligan D.L."/>
            <person name="Halpern A.L."/>
            <person name="Halter G.M."/>
            <person name="Han M.V."/>
            <person name="Heger A."/>
            <person name="Hillier L."/>
            <person name="Hinrichs A.S."/>
            <person name="Holmes I."/>
            <person name="Hoskins R.A."/>
            <person name="Hubisz M.J."/>
            <person name="Hultmark D."/>
            <person name="Huntley M.A."/>
            <person name="Jaffe D.B."/>
            <person name="Jagadeeshan S."/>
            <person name="Jeck W.R."/>
            <person name="Johnson J."/>
            <person name="Jones C.D."/>
            <person name="Jordan W.C."/>
            <person name="Karpen G.H."/>
            <person name="Kataoka E."/>
            <person name="Keightley P.D."/>
            <person name="Kheradpour P."/>
            <person name="Kirkness E.F."/>
            <person name="Koerich L.B."/>
            <person name="Kristiansen K."/>
            <person name="Kudrna D."/>
            <person name="Kulathinal R.J."/>
            <person name="Kumar S."/>
            <person name="Kwok R."/>
            <person name="Lander E."/>
            <person name="Langley C.H."/>
            <person name="Lapoint R."/>
            <person name="Lazzaro B.P."/>
            <person name="Lee S.J."/>
            <person name="Levesque L."/>
            <person name="Li R."/>
            <person name="Lin C.F."/>
            <person name="Lin M.F."/>
            <person name="Lindblad-Toh K."/>
            <person name="Llopart A."/>
            <person name="Long M."/>
            <person name="Low L."/>
            <person name="Lozovsky E."/>
            <person name="Lu J."/>
            <person name="Luo M."/>
            <person name="Machado C.A."/>
            <person name="Makalowski W."/>
            <person name="Marzo M."/>
            <person name="Matsuda M."/>
            <person name="Matzkin L."/>
            <person name="McAllister B."/>
            <person name="McBride C.S."/>
            <person name="McKernan B."/>
            <person name="McKernan K."/>
            <person name="Mendez-Lago M."/>
            <person name="Minx P."/>
            <person name="Mollenhauer M.U."/>
            <person name="Montooth K."/>
            <person name="Mount S.M."/>
            <person name="Mu X."/>
            <person name="Myers E."/>
            <person name="Negre B."/>
            <person name="Newfeld S."/>
            <person name="Nielsen R."/>
            <person name="Noor M.A."/>
            <person name="O'Grady P."/>
            <person name="Pachter L."/>
            <person name="Papaceit M."/>
            <person name="Parisi M.J."/>
            <person name="Parisi M."/>
            <person name="Parts L."/>
            <person name="Pedersen J.S."/>
            <person name="Pesole G."/>
            <person name="Phillippy A.M."/>
            <person name="Ponting C.P."/>
            <person name="Pop M."/>
            <person name="Porcelli D."/>
            <person name="Powell J.R."/>
            <person name="Prohaska S."/>
            <person name="Pruitt K."/>
            <person name="Puig M."/>
            <person name="Quesneville H."/>
            <person name="Ram K.R."/>
            <person name="Rand D."/>
            <person name="Rasmussen M.D."/>
            <person name="Reed L.K."/>
            <person name="Reenan R."/>
            <person name="Reily A."/>
            <person name="Remington K.A."/>
            <person name="Rieger T.T."/>
            <person name="Ritchie M.G."/>
            <person name="Robin C."/>
            <person name="Rogers Y.H."/>
            <person name="Rohde C."/>
            <person name="Rozas J."/>
            <person name="Rubenfield M.J."/>
            <person name="Ruiz A."/>
            <person name="Russo S."/>
            <person name="Salzberg S.L."/>
            <person name="Sanchez-Gracia A."/>
            <person name="Saranga D.J."/>
            <person name="Sato H."/>
            <person name="Schaeffer S.W."/>
            <person name="Schatz M.C."/>
            <person name="Schlenke T."/>
            <person name="Schwartz R."/>
            <person name="Segarra C."/>
            <person name="Singh R.S."/>
            <person name="Sirot L."/>
            <person name="Sirota M."/>
            <person name="Sisneros N.B."/>
            <person name="Smith C.D."/>
            <person name="Smith T.F."/>
            <person name="Spieth J."/>
            <person name="Stage D.E."/>
            <person name="Stark A."/>
            <person name="Stephan W."/>
            <person name="Strausberg R.L."/>
            <person name="Strempel S."/>
            <person name="Sturgill D."/>
            <person name="Sutton G."/>
            <person name="Sutton G.G."/>
            <person name="Tao W."/>
            <person name="Teichmann S."/>
            <person name="Tobari Y.N."/>
            <person name="Tomimura Y."/>
            <person name="Tsolas J.M."/>
            <person name="Valente V.L."/>
            <person name="Venter E."/>
            <person name="Venter J.C."/>
            <person name="Vicario S."/>
            <person name="Vieira F.G."/>
            <person name="Vilella A.J."/>
            <person name="Villasante A."/>
            <person name="Walenz B."/>
            <person name="Wang J."/>
            <person name="Wasserman M."/>
            <person name="Watts T."/>
            <person name="Wilson D."/>
            <person name="Wilson R.K."/>
            <person name="Wing R.A."/>
            <person name="Wolfner M.F."/>
            <person name="Wong A."/>
            <person name="Wong G.K."/>
            <person name="Wu C.I."/>
            <person name="Wu G."/>
            <person name="Yamamoto D."/>
            <person name="Yang H.P."/>
            <person name="Yang S.P."/>
            <person name="Yorke J.A."/>
            <person name="Yoshida K."/>
            <person name="Zdobnov E."/>
            <person name="Zhang P."/>
            <person name="Zhang Y."/>
            <person name="Zimin A.V."/>
            <person name="Baldwin J."/>
            <person name="Abdouelleil A."/>
            <person name="Abdulkadir J."/>
            <person name="Abebe A."/>
            <person name="Abera B."/>
            <person name="Abreu J."/>
            <person name="Acer S.C."/>
            <person name="Aftuck L."/>
            <person name="Alexander A."/>
            <person name="An P."/>
            <person name="Anderson E."/>
            <person name="Anderson S."/>
            <person name="Arachi H."/>
            <person name="Azer M."/>
            <person name="Bachantsang P."/>
            <person name="Barry A."/>
            <person name="Bayul T."/>
            <person name="Berlin A."/>
            <person name="Bessette D."/>
            <person name="Bloom T."/>
            <person name="Blye J."/>
            <person name="Boguslavskiy L."/>
            <person name="Bonnet C."/>
            <person name="Boukhgalter B."/>
            <person name="Bourzgui I."/>
            <person name="Brown A."/>
            <person name="Cahill P."/>
            <person name="Channer S."/>
            <person name="Cheshatsang Y."/>
            <person name="Chuda L."/>
            <person name="Citroen M."/>
            <person name="Collymore A."/>
            <person name="Cooke P."/>
            <person name="Costello M."/>
            <person name="D'Aco K."/>
            <person name="Daza R."/>
            <person name="De Haan G."/>
            <person name="DeGray S."/>
            <person name="DeMaso C."/>
            <person name="Dhargay N."/>
            <person name="Dooley K."/>
            <person name="Dooley E."/>
            <person name="Doricent M."/>
            <person name="Dorje P."/>
            <person name="Dorjee K."/>
            <person name="Dupes A."/>
            <person name="Elong R."/>
            <person name="Falk J."/>
            <person name="Farina A."/>
            <person name="Faro S."/>
            <person name="Ferguson D."/>
            <person name="Fisher S."/>
            <person name="Foley C.D."/>
            <person name="Franke A."/>
            <person name="Friedrich D."/>
            <person name="Gadbois L."/>
            <person name="Gearin G."/>
            <person name="Gearin C.R."/>
            <person name="Giannoukos G."/>
            <person name="Goode T."/>
            <person name="Graham J."/>
            <person name="Grandbois E."/>
            <person name="Grewal S."/>
            <person name="Gyaltsen K."/>
            <person name="Hafez N."/>
            <person name="Hagos B."/>
            <person name="Hall J."/>
            <person name="Henson C."/>
            <person name="Hollinger A."/>
            <person name="Honan T."/>
            <person name="Huard M.D."/>
            <person name="Hughes L."/>
            <person name="Hurhula B."/>
            <person name="Husby M.E."/>
            <person name="Kamat A."/>
            <person name="Kanga B."/>
            <person name="Kashin S."/>
            <person name="Khazanovich D."/>
            <person name="Kisner P."/>
            <person name="Lance K."/>
            <person name="Lara M."/>
            <person name="Lee W."/>
            <person name="Lennon N."/>
            <person name="Letendre F."/>
            <person name="LeVine R."/>
            <person name="Lipovsky A."/>
            <person name="Liu X."/>
            <person name="Liu J."/>
            <person name="Liu S."/>
            <person name="Lokyitsang T."/>
            <person name="Lokyitsang Y."/>
            <person name="Lubonja R."/>
            <person name="Lui A."/>
            <person name="MacDonald P."/>
            <person name="Magnisalis V."/>
            <person name="Maru K."/>
            <person name="Matthews C."/>
            <person name="McCusker W."/>
            <person name="McDonough S."/>
            <person name="Mehta T."/>
            <person name="Meldrim J."/>
            <person name="Meneus L."/>
            <person name="Mihai O."/>
            <person name="Mihalev A."/>
            <person name="Mihova T."/>
            <person name="Mittelman R."/>
            <person name="Mlenga V."/>
            <person name="Montmayeur A."/>
            <person name="Mulrain L."/>
            <person name="Navidi A."/>
            <person name="Naylor J."/>
            <person name="Negash T."/>
            <person name="Nguyen T."/>
            <person name="Nguyen N."/>
            <person name="Nicol R."/>
            <person name="Norbu C."/>
            <person name="Norbu N."/>
            <person name="Novod N."/>
            <person name="O'Neill B."/>
            <person name="Osman S."/>
            <person name="Markiewicz E."/>
            <person name="Oyono O.L."/>
            <person name="Patti C."/>
            <person name="Phunkhang P."/>
            <person name="Pierre F."/>
            <person name="Priest M."/>
            <person name="Raghuraman S."/>
            <person name="Rege F."/>
            <person name="Reyes R."/>
            <person name="Rise C."/>
            <person name="Rogov P."/>
            <person name="Ross K."/>
            <person name="Ryan E."/>
            <person name="Settipalli S."/>
            <person name="Shea T."/>
            <person name="Sherpa N."/>
            <person name="Shi L."/>
            <person name="Shih D."/>
            <person name="Sparrow T."/>
            <person name="Spaulding J."/>
            <person name="Stalker J."/>
            <person name="Stange-Thomann N."/>
            <person name="Stavropoulos S."/>
            <person name="Stone C."/>
            <person name="Strader C."/>
            <person name="Tesfaye S."/>
            <person name="Thomson T."/>
            <person name="Thoulutsang Y."/>
            <person name="Thoulutsang D."/>
            <person name="Topham K."/>
            <person name="Topping I."/>
            <person name="Tsamla T."/>
            <person name="Vassiliev H."/>
            <person name="Vo A."/>
            <person name="Wangchuk T."/>
            <person name="Wangdi T."/>
            <person name="Weiand M."/>
            <person name="Wilkinson J."/>
            <person name="Wilson A."/>
            <person name="Yadav S."/>
            <person name="Young G."/>
            <person name="Yu Q."/>
            <person name="Zembek L."/>
            <person name="Zhong D."/>
            <person name="Zimmer A."/>
            <person name="Zwirko Z."/>
            <person name="Jaffe D.B."/>
            <person name="Alvarez P."/>
            <person name="Brockman W."/>
            <person name="Butler J."/>
            <person name="Chin C."/>
            <person name="Gnerre S."/>
            <person name="Grabherr M."/>
            <person name="Kleber M."/>
            <person name="Mauceli E."/>
            <person name="MacCallum I."/>
        </authorList>
    </citation>
    <scope>NUCLEOTIDE SEQUENCE [LARGE SCALE GENOMIC DNA]</scope>
    <source>
        <strain evidence="2">MSH-3 / Tucson 14011-0111.49</strain>
    </source>
</reference>
<dbReference type="SUPFAM" id="SSF54197">
    <property type="entry name" value="HIT-like"/>
    <property type="match status" value="1"/>
</dbReference>
<accession>B4GUW2</accession>
<dbReference type="Proteomes" id="UP000008744">
    <property type="component" value="Unassembled WGS sequence"/>
</dbReference>
<evidence type="ECO:0000313" key="2">
    <source>
        <dbReference type="Proteomes" id="UP000008744"/>
    </source>
</evidence>
<sequence>MKELGLKKGYRVVVNNGQHGAQSVYYWLLHFKMKELGLKKGYRVVVNNGQHGAQSVYYWLLHFVGGRQMK</sequence>
<dbReference type="AlphaFoldDB" id="B4GUW2"/>
<evidence type="ECO:0000313" key="1">
    <source>
        <dbReference type="EMBL" id="EDW26499.1"/>
    </source>
</evidence>